<feature type="domain" description="DUF6546" evidence="1">
    <location>
        <begin position="289"/>
        <end position="471"/>
    </location>
</feature>
<dbReference type="EMBL" id="JARVKM010000089">
    <property type="protein sequence ID" value="KAK9770604.1"/>
    <property type="molecule type" value="Genomic_DNA"/>
</dbReference>
<evidence type="ECO:0000313" key="3">
    <source>
        <dbReference type="Proteomes" id="UP001465668"/>
    </source>
</evidence>
<accession>A0ABR2XA19</accession>
<dbReference type="Pfam" id="PF20183">
    <property type="entry name" value="DUF6546"/>
    <property type="match status" value="1"/>
</dbReference>
<evidence type="ECO:0000313" key="2">
    <source>
        <dbReference type="EMBL" id="KAK9770604.1"/>
    </source>
</evidence>
<comment type="caution">
    <text evidence="2">The sequence shown here is derived from an EMBL/GenBank/DDBJ whole genome shotgun (WGS) entry which is preliminary data.</text>
</comment>
<gene>
    <name evidence="2" type="ORF">SCAR479_12680</name>
</gene>
<protein>
    <submittedName>
        <fullName evidence="2">F-box domain-containing protein</fullName>
    </submittedName>
</protein>
<evidence type="ECO:0000259" key="1">
    <source>
        <dbReference type="Pfam" id="PF20183"/>
    </source>
</evidence>
<proteinExistence type="predicted"/>
<organism evidence="2 3">
    <name type="scientific">Seiridium cardinale</name>
    <dbReference type="NCBI Taxonomy" id="138064"/>
    <lineage>
        <taxon>Eukaryota</taxon>
        <taxon>Fungi</taxon>
        <taxon>Dikarya</taxon>
        <taxon>Ascomycota</taxon>
        <taxon>Pezizomycotina</taxon>
        <taxon>Sordariomycetes</taxon>
        <taxon>Xylariomycetidae</taxon>
        <taxon>Amphisphaeriales</taxon>
        <taxon>Sporocadaceae</taxon>
        <taxon>Seiridium</taxon>
    </lineage>
</organism>
<sequence>MPNFTDLPYEIRLDILEGLLKGVRNSNSTSADHLPIFAVVCKEWQNVFERETFRQLILSPSRVRDLYQNIKHRKAYVKHIHYYVELTKYPCGACASQESPERISANNVIATREISQLFEVLSHWSENGACTKDDLTLELSSFSPSDSKHYFKNHQFDAFFYSDHDDFSQNPRARRLTPRVSDGSHRWDHAHDLVPQHPIPLNLLARWRVHGKPLEIQQKLSKVEVVTRLLIRRQSYRAFGPKALRHILESLPRLRQIHVESWRSLFHLSQLGLDAGEYQDMEVLLRRCMPTMLKELTLYEDYDGFYELFETNINRSSLPQFATTILDASTQLESLAVSFVIDARDFFHPLSPTKDLALPNFPRLQFVILTSHELSLDKSPKAINNLLYAAGNTALKMPKLQVMELWNGRRGEAAIFRSWDFVFDPEVVNRWREVAFRHRCAELVTKSDRIPAPPICPGSILKYLYLRHRILSPLSLYQIQQEADEAQDAQAWGAASSIA</sequence>
<name>A0ABR2XA19_9PEZI</name>
<dbReference type="InterPro" id="IPR046676">
    <property type="entry name" value="DUF6546"/>
</dbReference>
<dbReference type="Proteomes" id="UP001465668">
    <property type="component" value="Unassembled WGS sequence"/>
</dbReference>
<keyword evidence="3" id="KW-1185">Reference proteome</keyword>
<reference evidence="2 3" key="1">
    <citation type="submission" date="2024-02" db="EMBL/GenBank/DDBJ databases">
        <title>First draft genome assembly of two strains of Seiridium cardinale.</title>
        <authorList>
            <person name="Emiliani G."/>
            <person name="Scali E."/>
        </authorList>
    </citation>
    <scope>NUCLEOTIDE SEQUENCE [LARGE SCALE GENOMIC DNA]</scope>
    <source>
        <strain evidence="2 3">BM-138-000479</strain>
    </source>
</reference>